<feature type="non-terminal residue" evidence="1">
    <location>
        <position position="29"/>
    </location>
</feature>
<keyword evidence="2" id="KW-1185">Reference proteome</keyword>
<proteinExistence type="predicted"/>
<organism evidence="1 2">
    <name type="scientific">Brachionus calyciflorus</name>
    <dbReference type="NCBI Taxonomy" id="104777"/>
    <lineage>
        <taxon>Eukaryota</taxon>
        <taxon>Metazoa</taxon>
        <taxon>Spiralia</taxon>
        <taxon>Gnathifera</taxon>
        <taxon>Rotifera</taxon>
        <taxon>Eurotatoria</taxon>
        <taxon>Monogononta</taxon>
        <taxon>Pseudotrocha</taxon>
        <taxon>Ploima</taxon>
        <taxon>Brachionidae</taxon>
        <taxon>Brachionus</taxon>
    </lineage>
</organism>
<sequence length="29" mass="3204">MSKNSVITELISFQDASPQPIEQPCLKAQ</sequence>
<gene>
    <name evidence="1" type="ORF">OXX778_LOCUS23375</name>
</gene>
<dbReference type="EMBL" id="CAJNOC010012392">
    <property type="protein sequence ID" value="CAF1153444.1"/>
    <property type="molecule type" value="Genomic_DNA"/>
</dbReference>
<protein>
    <submittedName>
        <fullName evidence="1">Uncharacterized protein</fullName>
    </submittedName>
</protein>
<dbReference type="Proteomes" id="UP000663879">
    <property type="component" value="Unassembled WGS sequence"/>
</dbReference>
<dbReference type="AlphaFoldDB" id="A0A814SW93"/>
<evidence type="ECO:0000313" key="1">
    <source>
        <dbReference type="EMBL" id="CAF1153444.1"/>
    </source>
</evidence>
<comment type="caution">
    <text evidence="1">The sequence shown here is derived from an EMBL/GenBank/DDBJ whole genome shotgun (WGS) entry which is preliminary data.</text>
</comment>
<accession>A0A814SW93</accession>
<reference evidence="1" key="1">
    <citation type="submission" date="2021-02" db="EMBL/GenBank/DDBJ databases">
        <authorList>
            <person name="Nowell W R."/>
        </authorList>
    </citation>
    <scope>NUCLEOTIDE SEQUENCE</scope>
    <source>
        <strain evidence="1">Ploen Becks lab</strain>
    </source>
</reference>
<name>A0A814SW93_9BILA</name>
<evidence type="ECO:0000313" key="2">
    <source>
        <dbReference type="Proteomes" id="UP000663879"/>
    </source>
</evidence>